<keyword evidence="1" id="KW-0812">Transmembrane</keyword>
<keyword evidence="1" id="KW-0472">Membrane</keyword>
<dbReference type="Pfam" id="PF10825">
    <property type="entry name" value="DUF2752"/>
    <property type="match status" value="1"/>
</dbReference>
<evidence type="ECO:0000313" key="3">
    <source>
        <dbReference type="Proteomes" id="UP000716906"/>
    </source>
</evidence>
<sequence>MRNVKWAVISIIACFLFLYVLFGSICPVACLTGFPCPACGLTRAGISVLTLRFADAWELQPFIYPILLWLAAAAVQRYFCRRRRLSVWLKWAGAVLICGMVVFYAVSMYRYFPDRAPYLYHSDNLLQKIVIYRQLW</sequence>
<feature type="transmembrane region" description="Helical" evidence="1">
    <location>
        <begin position="91"/>
        <end position="112"/>
    </location>
</feature>
<comment type="caution">
    <text evidence="2">The sequence shown here is derived from an EMBL/GenBank/DDBJ whole genome shotgun (WGS) entry which is preliminary data.</text>
</comment>
<proteinExistence type="predicted"/>
<protein>
    <submittedName>
        <fullName evidence="2">DUF2752 domain-containing protein</fullName>
    </submittedName>
</protein>
<dbReference type="InterPro" id="IPR021215">
    <property type="entry name" value="DUF2752"/>
</dbReference>
<name>A0ABS2E522_9FIRM</name>
<feature type="transmembrane region" description="Helical" evidence="1">
    <location>
        <begin position="62"/>
        <end position="79"/>
    </location>
</feature>
<evidence type="ECO:0000256" key="1">
    <source>
        <dbReference type="SAM" id="Phobius"/>
    </source>
</evidence>
<accession>A0ABS2E522</accession>
<reference evidence="2 3" key="1">
    <citation type="journal article" date="2021" name="Sci. Rep.">
        <title>The distribution of antibiotic resistance genes in chicken gut microbiota commensals.</title>
        <authorList>
            <person name="Juricova H."/>
            <person name="Matiasovicova J."/>
            <person name="Kubasova T."/>
            <person name="Cejkova D."/>
            <person name="Rychlik I."/>
        </authorList>
    </citation>
    <scope>NUCLEOTIDE SEQUENCE [LARGE SCALE GENOMIC DNA]</scope>
    <source>
        <strain evidence="2 3">An773</strain>
    </source>
</reference>
<gene>
    <name evidence="2" type="ORF">H7U36_01105</name>
</gene>
<dbReference type="Proteomes" id="UP000716906">
    <property type="component" value="Unassembled WGS sequence"/>
</dbReference>
<evidence type="ECO:0000313" key="2">
    <source>
        <dbReference type="EMBL" id="MBM6736709.1"/>
    </source>
</evidence>
<dbReference type="RefSeq" id="WP_171031515.1">
    <property type="nucleotide sequence ID" value="NZ_JACLYY010000001.1"/>
</dbReference>
<organism evidence="2 3">
    <name type="scientific">Faecalicatena fissicatena</name>
    <dbReference type="NCBI Taxonomy" id="290055"/>
    <lineage>
        <taxon>Bacteria</taxon>
        <taxon>Bacillati</taxon>
        <taxon>Bacillota</taxon>
        <taxon>Clostridia</taxon>
        <taxon>Lachnospirales</taxon>
        <taxon>Lachnospiraceae</taxon>
        <taxon>Faecalicatena</taxon>
    </lineage>
</organism>
<keyword evidence="3" id="KW-1185">Reference proteome</keyword>
<keyword evidence="1" id="KW-1133">Transmembrane helix</keyword>
<dbReference type="EMBL" id="JACLYY010000001">
    <property type="protein sequence ID" value="MBM6736709.1"/>
    <property type="molecule type" value="Genomic_DNA"/>
</dbReference>